<dbReference type="Proteomes" id="UP001157138">
    <property type="component" value="Unassembled WGS sequence"/>
</dbReference>
<feature type="chain" id="PRO_5047363535" evidence="1">
    <location>
        <begin position="24"/>
        <end position="155"/>
    </location>
</feature>
<evidence type="ECO:0000256" key="1">
    <source>
        <dbReference type="SAM" id="SignalP"/>
    </source>
</evidence>
<organism evidence="2 3">
    <name type="scientific">Vibrio zhanjiangensis</name>
    <dbReference type="NCBI Taxonomy" id="1046128"/>
    <lineage>
        <taxon>Bacteria</taxon>
        <taxon>Pseudomonadati</taxon>
        <taxon>Pseudomonadota</taxon>
        <taxon>Gammaproteobacteria</taxon>
        <taxon>Vibrionales</taxon>
        <taxon>Vibrionaceae</taxon>
        <taxon>Vibrio</taxon>
    </lineage>
</organism>
<keyword evidence="1" id="KW-0732">Signal</keyword>
<name>A0ABQ6F4A5_9VIBR</name>
<accession>A0ABQ6F4A5</accession>
<gene>
    <name evidence="2" type="ORF">GCM10007938_38440</name>
</gene>
<evidence type="ECO:0000313" key="3">
    <source>
        <dbReference type="Proteomes" id="UP001157138"/>
    </source>
</evidence>
<protein>
    <submittedName>
        <fullName evidence="2">Uncharacterized protein</fullName>
    </submittedName>
</protein>
<evidence type="ECO:0000313" key="2">
    <source>
        <dbReference type="EMBL" id="GLT20061.1"/>
    </source>
</evidence>
<sequence length="155" mass="17382">MIQRFIALLCWIALIALALPSQAMSYLAEYSKHDSSRFGQSSYSNVTANALLTKSTQSKVPTPTRLSKYNTDVDLLNITQLSRHKSSVRDDNDAEGERFGDGYSLDKLTKVFSAHRLYFSSQNGRQIGADFNSQYRISGWKESNALYVALNGHFS</sequence>
<reference evidence="3" key="1">
    <citation type="journal article" date="2019" name="Int. J. Syst. Evol. Microbiol.">
        <title>The Global Catalogue of Microorganisms (GCM) 10K type strain sequencing project: providing services to taxonomists for standard genome sequencing and annotation.</title>
        <authorList>
            <consortium name="The Broad Institute Genomics Platform"/>
            <consortium name="The Broad Institute Genome Sequencing Center for Infectious Disease"/>
            <person name="Wu L."/>
            <person name="Ma J."/>
        </authorList>
    </citation>
    <scope>NUCLEOTIDE SEQUENCE [LARGE SCALE GENOMIC DNA]</scope>
    <source>
        <strain evidence="3">NBRC 108723</strain>
    </source>
</reference>
<feature type="signal peptide" evidence="1">
    <location>
        <begin position="1"/>
        <end position="23"/>
    </location>
</feature>
<proteinExistence type="predicted"/>
<dbReference type="RefSeq" id="WP_284193890.1">
    <property type="nucleotide sequence ID" value="NZ_BSPW01000091.1"/>
</dbReference>
<keyword evidence="3" id="KW-1185">Reference proteome</keyword>
<comment type="caution">
    <text evidence="2">The sequence shown here is derived from an EMBL/GenBank/DDBJ whole genome shotgun (WGS) entry which is preliminary data.</text>
</comment>
<dbReference type="EMBL" id="BSPW01000091">
    <property type="protein sequence ID" value="GLT20061.1"/>
    <property type="molecule type" value="Genomic_DNA"/>
</dbReference>